<sequence>MEITTENRRFGQQLLIIGIDSTYAIGFVQKLMETLARPQAGFAGLAKMGMKLAQRYIQHWWKHARQKDLENPRVAEGVRIVVARNFKTEMELVIKTAGYGPTLKPFHVAGDPLFFWGAA</sequence>
<organism evidence="1 2">
    <name type="scientific">Caldimonas mangrovi</name>
    <dbReference type="NCBI Taxonomy" id="2944811"/>
    <lineage>
        <taxon>Bacteria</taxon>
        <taxon>Pseudomonadati</taxon>
        <taxon>Pseudomonadota</taxon>
        <taxon>Betaproteobacteria</taxon>
        <taxon>Burkholderiales</taxon>
        <taxon>Sphaerotilaceae</taxon>
        <taxon>Caldimonas</taxon>
    </lineage>
</organism>
<reference evidence="1" key="1">
    <citation type="submission" date="2022-05" db="EMBL/GenBank/DDBJ databases">
        <title>Schlegelella sp. nov., isolated from mangrove soil.</title>
        <authorList>
            <person name="Liu Y."/>
            <person name="Ge X."/>
            <person name="Liu W."/>
        </authorList>
    </citation>
    <scope>NUCLEOTIDE SEQUENCE</scope>
    <source>
        <strain evidence="1">S2-27</strain>
    </source>
</reference>
<dbReference type="RefSeq" id="WP_251778162.1">
    <property type="nucleotide sequence ID" value="NZ_JAMKFE010000005.1"/>
</dbReference>
<protein>
    <submittedName>
        <fullName evidence="1">Uncharacterized protein</fullName>
    </submittedName>
</protein>
<evidence type="ECO:0000313" key="1">
    <source>
        <dbReference type="EMBL" id="MCM5679960.1"/>
    </source>
</evidence>
<comment type="caution">
    <text evidence="1">The sequence shown here is derived from an EMBL/GenBank/DDBJ whole genome shotgun (WGS) entry which is preliminary data.</text>
</comment>
<dbReference type="EMBL" id="JAMKFE010000005">
    <property type="protein sequence ID" value="MCM5679960.1"/>
    <property type="molecule type" value="Genomic_DNA"/>
</dbReference>
<name>A0ABT0YML1_9BURK</name>
<gene>
    <name evidence="1" type="ORF">M8A51_10490</name>
</gene>
<dbReference type="Proteomes" id="UP001165541">
    <property type="component" value="Unassembled WGS sequence"/>
</dbReference>
<keyword evidence="2" id="KW-1185">Reference proteome</keyword>
<proteinExistence type="predicted"/>
<accession>A0ABT0YML1</accession>
<evidence type="ECO:0000313" key="2">
    <source>
        <dbReference type="Proteomes" id="UP001165541"/>
    </source>
</evidence>